<keyword evidence="1" id="KW-1133">Transmembrane helix</keyword>
<comment type="caution">
    <text evidence="2">The sequence shown here is derived from an EMBL/GenBank/DDBJ whole genome shotgun (WGS) entry which is preliminary data.</text>
</comment>
<sequence length="158" mass="17912">MQLNKKIPAFTIMEVTISMLIAGICIGITFTAYQIISGTYRNFDKKQEKIALFTTVDKLLKQDFVNARNILKADDGLAFQMEQGTISYSFNKDYVVRDQFALHADTFKLQINAPVFLFEGQSPDNGTSVDQFNFTTLVDGILIPLQYHKSYSAQDLFN</sequence>
<evidence type="ECO:0000313" key="3">
    <source>
        <dbReference type="Proteomes" id="UP000295620"/>
    </source>
</evidence>
<dbReference type="OrthoDB" id="794187at2"/>
<organism evidence="2 3">
    <name type="scientific">Pedobacter metabolipauper</name>
    <dbReference type="NCBI Taxonomy" id="425513"/>
    <lineage>
        <taxon>Bacteria</taxon>
        <taxon>Pseudomonadati</taxon>
        <taxon>Bacteroidota</taxon>
        <taxon>Sphingobacteriia</taxon>
        <taxon>Sphingobacteriales</taxon>
        <taxon>Sphingobacteriaceae</taxon>
        <taxon>Pedobacter</taxon>
    </lineage>
</organism>
<protein>
    <recommendedName>
        <fullName evidence="4">Prepilin-type N-terminal cleavage/methylation domain-containing protein</fullName>
    </recommendedName>
</protein>
<reference evidence="2 3" key="1">
    <citation type="submission" date="2019-03" db="EMBL/GenBank/DDBJ databases">
        <title>Genomic Encyclopedia of Archaeal and Bacterial Type Strains, Phase II (KMG-II): from individual species to whole genera.</title>
        <authorList>
            <person name="Goeker M."/>
        </authorList>
    </citation>
    <scope>NUCLEOTIDE SEQUENCE [LARGE SCALE GENOMIC DNA]</scope>
    <source>
        <strain evidence="2 3">DSM 19035</strain>
    </source>
</reference>
<gene>
    <name evidence="2" type="ORF">ATK78_0692</name>
</gene>
<evidence type="ECO:0008006" key="4">
    <source>
        <dbReference type="Google" id="ProtNLM"/>
    </source>
</evidence>
<dbReference type="EMBL" id="SNYC01000003">
    <property type="protein sequence ID" value="TDQ11569.1"/>
    <property type="molecule type" value="Genomic_DNA"/>
</dbReference>
<name>A0A4R6T0K9_9SPHI</name>
<keyword evidence="3" id="KW-1185">Reference proteome</keyword>
<dbReference type="AlphaFoldDB" id="A0A4R6T0K9"/>
<keyword evidence="1" id="KW-0472">Membrane</keyword>
<dbReference type="RefSeq" id="WP_133574632.1">
    <property type="nucleotide sequence ID" value="NZ_SNYC01000003.1"/>
</dbReference>
<dbReference type="Proteomes" id="UP000295620">
    <property type="component" value="Unassembled WGS sequence"/>
</dbReference>
<accession>A0A4R6T0K9</accession>
<evidence type="ECO:0000256" key="1">
    <source>
        <dbReference type="SAM" id="Phobius"/>
    </source>
</evidence>
<proteinExistence type="predicted"/>
<feature type="transmembrane region" description="Helical" evidence="1">
    <location>
        <begin position="12"/>
        <end position="36"/>
    </location>
</feature>
<keyword evidence="1" id="KW-0812">Transmembrane</keyword>
<evidence type="ECO:0000313" key="2">
    <source>
        <dbReference type="EMBL" id="TDQ11569.1"/>
    </source>
</evidence>